<dbReference type="InterPro" id="IPR036928">
    <property type="entry name" value="AS_sf"/>
</dbReference>
<name>A0ABD3N0V7_9STRA</name>
<proteinExistence type="predicted"/>
<comment type="caution">
    <text evidence="3">The sequence shown here is derived from an EMBL/GenBank/DDBJ whole genome shotgun (WGS) entry which is preliminary data.</text>
</comment>
<evidence type="ECO:0000259" key="2">
    <source>
        <dbReference type="Pfam" id="PF01425"/>
    </source>
</evidence>
<protein>
    <recommendedName>
        <fullName evidence="2">Amidase domain-containing protein</fullName>
    </recommendedName>
</protein>
<reference evidence="3 4" key="1">
    <citation type="submission" date="2024-10" db="EMBL/GenBank/DDBJ databases">
        <title>Updated reference genomes for cyclostephanoid diatoms.</title>
        <authorList>
            <person name="Roberts W.R."/>
            <person name="Alverson A.J."/>
        </authorList>
    </citation>
    <scope>NUCLEOTIDE SEQUENCE [LARGE SCALE GENOMIC DNA]</scope>
    <source>
        <strain evidence="3 4">AJA010-31</strain>
    </source>
</reference>
<dbReference type="EMBL" id="JALLPJ020001333">
    <property type="protein sequence ID" value="KAL3769322.1"/>
    <property type="molecule type" value="Genomic_DNA"/>
</dbReference>
<dbReference type="Gene3D" id="3.90.1300.10">
    <property type="entry name" value="Amidase signature (AS) domain"/>
    <property type="match status" value="1"/>
</dbReference>
<keyword evidence="1" id="KW-0175">Coiled coil</keyword>
<sequence length="249" mass="26780">MDPNDDILSLSAIELSQRLHSRKITAVELLTATLKRIDDVNAKICAIIALRRDRARLSKEAEQADNDLDAAAAVAAAKKPGWLTGIPLCIKDLENAKGLPTALGGCRLVGKQMQASQSTDNIKDSYIFDNKWVFANAQEDDPYVERLRDAGAIIIGKTNTPELGLGCHSYNTIHGTTLNPFNPSLSAGEISGGAAAALASKMVCLSDGSDMFGSLRNPAGWNNLYSLRPTSPLMEEIVDKKTQDVRKTG</sequence>
<keyword evidence="4" id="KW-1185">Reference proteome</keyword>
<evidence type="ECO:0000313" key="3">
    <source>
        <dbReference type="EMBL" id="KAL3769322.1"/>
    </source>
</evidence>
<organism evidence="3 4">
    <name type="scientific">Cyclotella atomus</name>
    <dbReference type="NCBI Taxonomy" id="382360"/>
    <lineage>
        <taxon>Eukaryota</taxon>
        <taxon>Sar</taxon>
        <taxon>Stramenopiles</taxon>
        <taxon>Ochrophyta</taxon>
        <taxon>Bacillariophyta</taxon>
        <taxon>Coscinodiscophyceae</taxon>
        <taxon>Thalassiosirophycidae</taxon>
        <taxon>Stephanodiscales</taxon>
        <taxon>Stephanodiscaceae</taxon>
        <taxon>Cyclotella</taxon>
    </lineage>
</organism>
<gene>
    <name evidence="3" type="ORF">ACHAWO_007521</name>
</gene>
<dbReference type="PANTHER" id="PTHR43372:SF4">
    <property type="entry name" value="FATTY-ACID AMIDE HYDROLASE 2"/>
    <property type="match status" value="1"/>
</dbReference>
<dbReference type="InterPro" id="IPR052739">
    <property type="entry name" value="FAAH2"/>
</dbReference>
<evidence type="ECO:0000313" key="4">
    <source>
        <dbReference type="Proteomes" id="UP001530400"/>
    </source>
</evidence>
<dbReference type="PANTHER" id="PTHR43372">
    <property type="entry name" value="FATTY-ACID AMIDE HYDROLASE"/>
    <property type="match status" value="1"/>
</dbReference>
<feature type="coiled-coil region" evidence="1">
    <location>
        <begin position="47"/>
        <end position="74"/>
    </location>
</feature>
<feature type="domain" description="Amidase" evidence="2">
    <location>
        <begin position="133"/>
        <end position="231"/>
    </location>
</feature>
<dbReference type="Pfam" id="PF01425">
    <property type="entry name" value="Amidase"/>
    <property type="match status" value="1"/>
</dbReference>
<accession>A0ABD3N0V7</accession>
<dbReference type="AlphaFoldDB" id="A0ABD3N0V7"/>
<dbReference type="InterPro" id="IPR023631">
    <property type="entry name" value="Amidase_dom"/>
</dbReference>
<dbReference type="SUPFAM" id="SSF75304">
    <property type="entry name" value="Amidase signature (AS) enzymes"/>
    <property type="match status" value="1"/>
</dbReference>
<evidence type="ECO:0000256" key="1">
    <source>
        <dbReference type="SAM" id="Coils"/>
    </source>
</evidence>
<dbReference type="Proteomes" id="UP001530400">
    <property type="component" value="Unassembled WGS sequence"/>
</dbReference>